<keyword evidence="1" id="KW-0472">Membrane</keyword>
<feature type="transmembrane region" description="Helical" evidence="1">
    <location>
        <begin position="20"/>
        <end position="44"/>
    </location>
</feature>
<name>A0A1I7WL71_HETBA</name>
<proteinExistence type="predicted"/>
<reference evidence="3" key="1">
    <citation type="submission" date="2016-11" db="UniProtKB">
        <authorList>
            <consortium name="WormBaseParasite"/>
        </authorList>
    </citation>
    <scope>IDENTIFICATION</scope>
</reference>
<organism evidence="2 3">
    <name type="scientific">Heterorhabditis bacteriophora</name>
    <name type="common">Entomopathogenic nematode worm</name>
    <dbReference type="NCBI Taxonomy" id="37862"/>
    <lineage>
        <taxon>Eukaryota</taxon>
        <taxon>Metazoa</taxon>
        <taxon>Ecdysozoa</taxon>
        <taxon>Nematoda</taxon>
        <taxon>Chromadorea</taxon>
        <taxon>Rhabditida</taxon>
        <taxon>Rhabditina</taxon>
        <taxon>Rhabditomorpha</taxon>
        <taxon>Strongyloidea</taxon>
        <taxon>Heterorhabditidae</taxon>
        <taxon>Heterorhabditis</taxon>
    </lineage>
</organism>
<evidence type="ECO:0000313" key="2">
    <source>
        <dbReference type="Proteomes" id="UP000095283"/>
    </source>
</evidence>
<keyword evidence="1" id="KW-1133">Transmembrane helix</keyword>
<evidence type="ECO:0000313" key="3">
    <source>
        <dbReference type="WBParaSite" id="Hba_05808"/>
    </source>
</evidence>
<accession>A0A1I7WL71</accession>
<dbReference type="WBParaSite" id="Hba_05808">
    <property type="protein sequence ID" value="Hba_05808"/>
    <property type="gene ID" value="Hba_05808"/>
</dbReference>
<protein>
    <submittedName>
        <fullName evidence="3">Uncharacterized protein</fullName>
    </submittedName>
</protein>
<evidence type="ECO:0000256" key="1">
    <source>
        <dbReference type="SAM" id="Phobius"/>
    </source>
</evidence>
<keyword evidence="2" id="KW-1185">Reference proteome</keyword>
<dbReference type="AlphaFoldDB" id="A0A1I7WL71"/>
<keyword evidence="1" id="KW-0812">Transmembrane</keyword>
<dbReference type="Proteomes" id="UP000095283">
    <property type="component" value="Unplaced"/>
</dbReference>
<sequence>MKDYGTELLFYTNYLLGNRYSLLVFIIVRDILDLLNMLYIYYFAFKLILLQFKVII</sequence>